<name>A0A9W7EUD0_9STRA</name>
<reference evidence="15" key="1">
    <citation type="journal article" date="2023" name="Commun. Biol.">
        <title>Genome analysis of Parmales, the sister group of diatoms, reveals the evolutionary specialization of diatoms from phago-mixotrophs to photoautotrophs.</title>
        <authorList>
            <person name="Ban H."/>
            <person name="Sato S."/>
            <person name="Yoshikawa S."/>
            <person name="Yamada K."/>
            <person name="Nakamura Y."/>
            <person name="Ichinomiya M."/>
            <person name="Sato N."/>
            <person name="Blanc-Mathieu R."/>
            <person name="Endo H."/>
            <person name="Kuwata A."/>
            <person name="Ogata H."/>
        </authorList>
    </citation>
    <scope>NUCLEOTIDE SEQUENCE [LARGE SCALE GENOMIC DNA]</scope>
    <source>
        <strain evidence="15">NIES 3701</strain>
    </source>
</reference>
<keyword evidence="4" id="KW-0028">Amino-acid biosynthesis</keyword>
<keyword evidence="11" id="KW-0732">Signal</keyword>
<comment type="caution">
    <text evidence="14">The sequence shown here is derived from an EMBL/GenBank/DDBJ whole genome shotgun (WGS) entry which is preliminary data.</text>
</comment>
<gene>
    <name evidence="14" type="ORF">TrST_g12938</name>
</gene>
<feature type="region of interest" description="Disordered" evidence="10">
    <location>
        <begin position="563"/>
        <end position="590"/>
    </location>
</feature>
<dbReference type="GO" id="GO:0000162">
    <property type="term" value="P:L-tryptophan biosynthetic process"/>
    <property type="evidence" value="ECO:0007669"/>
    <property type="project" value="UniProtKB-KW"/>
</dbReference>
<evidence type="ECO:0000256" key="4">
    <source>
        <dbReference type="ARBA" id="ARBA00022605"/>
    </source>
</evidence>
<keyword evidence="8" id="KW-0456">Lyase</keyword>
<dbReference type="PANTHER" id="PTHR22854">
    <property type="entry name" value="TRYPTOPHAN BIOSYNTHESIS PROTEIN"/>
    <property type="match status" value="1"/>
</dbReference>
<dbReference type="AlphaFoldDB" id="A0A9W7EUD0"/>
<evidence type="ECO:0000256" key="7">
    <source>
        <dbReference type="ARBA" id="ARBA00023141"/>
    </source>
</evidence>
<dbReference type="InterPro" id="IPR013798">
    <property type="entry name" value="Indole-3-glycerol_P_synth_dom"/>
</dbReference>
<evidence type="ECO:0000313" key="15">
    <source>
        <dbReference type="Proteomes" id="UP001165085"/>
    </source>
</evidence>
<organism evidence="14 15">
    <name type="scientific">Triparma strigata</name>
    <dbReference type="NCBI Taxonomy" id="1606541"/>
    <lineage>
        <taxon>Eukaryota</taxon>
        <taxon>Sar</taxon>
        <taxon>Stramenopiles</taxon>
        <taxon>Ochrophyta</taxon>
        <taxon>Bolidophyceae</taxon>
        <taxon>Parmales</taxon>
        <taxon>Triparmaceae</taxon>
        <taxon>Triparma</taxon>
    </lineage>
</organism>
<feature type="chain" id="PRO_5040985053" description="indole-3-glycerol-phosphate synthase" evidence="11">
    <location>
        <begin position="21"/>
        <end position="909"/>
    </location>
</feature>
<keyword evidence="5" id="KW-0210">Decarboxylase</keyword>
<accession>A0A9W7EUD0</accession>
<evidence type="ECO:0000256" key="2">
    <source>
        <dbReference type="ARBA" id="ARBA00004696"/>
    </source>
</evidence>
<dbReference type="SUPFAM" id="SSF51366">
    <property type="entry name" value="Ribulose-phoshate binding barrel"/>
    <property type="match status" value="1"/>
</dbReference>
<keyword evidence="6" id="KW-0822">Tryptophan biosynthesis</keyword>
<feature type="domain" description="Indole-3-glycerol phosphate synthase" evidence="12">
    <location>
        <begin position="636"/>
        <end position="897"/>
    </location>
</feature>
<protein>
    <recommendedName>
        <fullName evidence="3">indole-3-glycerol-phosphate synthase</fullName>
        <ecNumber evidence="3">4.1.1.48</ecNumber>
    </recommendedName>
</protein>
<evidence type="ECO:0000256" key="5">
    <source>
        <dbReference type="ARBA" id="ARBA00022793"/>
    </source>
</evidence>
<comment type="catalytic activity">
    <reaction evidence="1">
        <text>1-(2-carboxyphenylamino)-1-deoxy-D-ribulose 5-phosphate + H(+) = (1S,2R)-1-C-(indol-3-yl)glycerol 3-phosphate + CO2 + H2O</text>
        <dbReference type="Rhea" id="RHEA:23476"/>
        <dbReference type="ChEBI" id="CHEBI:15377"/>
        <dbReference type="ChEBI" id="CHEBI:15378"/>
        <dbReference type="ChEBI" id="CHEBI:16526"/>
        <dbReference type="ChEBI" id="CHEBI:58613"/>
        <dbReference type="ChEBI" id="CHEBI:58866"/>
        <dbReference type="EC" id="4.1.1.48"/>
    </reaction>
</comment>
<dbReference type="Pfam" id="PF00218">
    <property type="entry name" value="IGPS"/>
    <property type="match status" value="1"/>
</dbReference>
<dbReference type="EMBL" id="BRXY01000368">
    <property type="protein sequence ID" value="GMH90193.1"/>
    <property type="molecule type" value="Genomic_DNA"/>
</dbReference>
<evidence type="ECO:0000259" key="13">
    <source>
        <dbReference type="Pfam" id="PF08495"/>
    </source>
</evidence>
<feature type="signal peptide" evidence="11">
    <location>
        <begin position="1"/>
        <end position="20"/>
    </location>
</feature>
<evidence type="ECO:0000256" key="10">
    <source>
        <dbReference type="SAM" id="MobiDB-lite"/>
    </source>
</evidence>
<dbReference type="InterPro" id="IPR045186">
    <property type="entry name" value="Indole-3-glycerol_P_synth"/>
</dbReference>
<evidence type="ECO:0000256" key="6">
    <source>
        <dbReference type="ARBA" id="ARBA00022822"/>
    </source>
</evidence>
<dbReference type="InterPro" id="IPR013702">
    <property type="entry name" value="FIST_domain_N"/>
</dbReference>
<dbReference type="InterPro" id="IPR013785">
    <property type="entry name" value="Aldolase_TIM"/>
</dbReference>
<feature type="coiled-coil region" evidence="9">
    <location>
        <begin position="327"/>
        <end position="354"/>
    </location>
</feature>
<dbReference type="GO" id="GO:0004425">
    <property type="term" value="F:indole-3-glycerol-phosphate synthase activity"/>
    <property type="evidence" value="ECO:0007669"/>
    <property type="project" value="UniProtKB-EC"/>
</dbReference>
<keyword evidence="9" id="KW-0175">Coiled coil</keyword>
<sequence length="909" mass="97608">MKTFHTTLAVLLVLLELCTSFLSFPSVSRNFRNSPPITLQSDQAAWPLRPLFAAPQEPIAFVSSLSADQELESALSEVAKSALSKLPAGTSAVSLAIISVSSSYDTQSSMAVVVPAIVAQAQAQGVTIENLIGSTAGGVIGGVSNQNGDEDTVECEGIPAVSLTLTSLPDVSVEAWHISESEVPDMEYAETYSEGDWLKYLKKLEPESEEEEEDPKNIYMIAGGNFQKFLDHFLKGVDLAFPSAVKFGSVASTVSSLSKARIYSYSHKNPDSLGIFNSGIVGVTMTGDITVKPMIAQGARVVGPTYKVVDGNDSIVRSIVLDETLGSESTIEKAKESDSELKRAEKKMAEDMSKLPKPVLAEVNMMVKRLDDDEQAFMKRALLIGVERNFDETTTVGNTVKEFESLATGKGHSYLVRQVASAGMRDGSVTMPKGSVDICPGMRLRFFVRDSEGAKEELAALWTGYKKIALEEAFEGKTMFRPAACLTLPTMDRGQKLFGDRPGSGGLESGIVTEYLGSRVSNSGCFNNGVFASLDPGVCSETSVFGSAGLHVVIGPKSDRHVWGSEGFEGSEQTADDSDPAPVSPSLKKVAAPRDEDGELVLKRREVQSGRAISVSTINWSVAGKEAVPTSQLEYFLWEKETEVDRLRERNPLANILSNCKAFMMNPENAKTLDWVGAIRKSSESGLATIPEFKRADPNIGSLRKRYLITQLADEFKEGGAAALSVNCDGVMFGGSPEDLENVREACPNLPLLASDLIIYPYQIYKLRMSGADAINLVAAASTPKDILYSAKIGKSLGLQVCVCVNSVAQFKKLENLDAGVIDAISCSNREWEDMSLDATGQRAIGILKSAELKTLREKHPDLVVLIEGGVSTEAYLDEVAEAGAEGVIIGSGLSSALALQAGRSIKRN</sequence>
<dbReference type="PANTHER" id="PTHR22854:SF2">
    <property type="entry name" value="INDOLE-3-GLYCEROL-PHOSPHATE SYNTHASE"/>
    <property type="match status" value="1"/>
</dbReference>
<keyword evidence="15" id="KW-1185">Reference proteome</keyword>
<evidence type="ECO:0000313" key="14">
    <source>
        <dbReference type="EMBL" id="GMH90193.1"/>
    </source>
</evidence>
<evidence type="ECO:0000256" key="3">
    <source>
        <dbReference type="ARBA" id="ARBA00012362"/>
    </source>
</evidence>
<dbReference type="OrthoDB" id="524799at2759"/>
<dbReference type="InterPro" id="IPR011060">
    <property type="entry name" value="RibuloseP-bd_barrel"/>
</dbReference>
<evidence type="ECO:0000259" key="12">
    <source>
        <dbReference type="Pfam" id="PF00218"/>
    </source>
</evidence>
<dbReference type="GO" id="GO:0004640">
    <property type="term" value="F:phosphoribosylanthranilate isomerase activity"/>
    <property type="evidence" value="ECO:0007669"/>
    <property type="project" value="TreeGrafter"/>
</dbReference>
<keyword evidence="7" id="KW-0057">Aromatic amino acid biosynthesis</keyword>
<evidence type="ECO:0000256" key="11">
    <source>
        <dbReference type="SAM" id="SignalP"/>
    </source>
</evidence>
<evidence type="ECO:0000256" key="8">
    <source>
        <dbReference type="ARBA" id="ARBA00023239"/>
    </source>
</evidence>
<dbReference type="Proteomes" id="UP001165085">
    <property type="component" value="Unassembled WGS sequence"/>
</dbReference>
<evidence type="ECO:0000256" key="9">
    <source>
        <dbReference type="SAM" id="Coils"/>
    </source>
</evidence>
<dbReference type="Pfam" id="PF08495">
    <property type="entry name" value="FIST"/>
    <property type="match status" value="1"/>
</dbReference>
<dbReference type="EC" id="4.1.1.48" evidence="3"/>
<dbReference type="Gene3D" id="3.20.20.70">
    <property type="entry name" value="Aldolase class I"/>
    <property type="match status" value="1"/>
</dbReference>
<feature type="domain" description="FIST" evidence="13">
    <location>
        <begin position="128"/>
        <end position="318"/>
    </location>
</feature>
<proteinExistence type="predicted"/>
<evidence type="ECO:0000256" key="1">
    <source>
        <dbReference type="ARBA" id="ARBA00001633"/>
    </source>
</evidence>
<comment type="pathway">
    <text evidence="2">Amino-acid biosynthesis; L-tryptophan biosynthesis; L-tryptophan from chorismate: step 4/5.</text>
</comment>